<dbReference type="Proteomes" id="UP001431221">
    <property type="component" value="Unassembled WGS sequence"/>
</dbReference>
<reference evidence="1" key="1">
    <citation type="submission" date="2022-04" db="EMBL/GenBank/DDBJ databases">
        <title>Roseibium sp. CAU 1639 isolated from mud.</title>
        <authorList>
            <person name="Kim W."/>
        </authorList>
    </citation>
    <scope>NUCLEOTIDE SEQUENCE</scope>
    <source>
        <strain evidence="1">CAU 1639</strain>
    </source>
</reference>
<evidence type="ECO:0000313" key="2">
    <source>
        <dbReference type="Proteomes" id="UP001431221"/>
    </source>
</evidence>
<protein>
    <submittedName>
        <fullName evidence="1">Uncharacterized protein</fullName>
    </submittedName>
</protein>
<proteinExistence type="predicted"/>
<sequence length="109" mass="11196">MTRAAKIFGSAYFVACCLLVLMTSVLPSGKGGPVAVFASPWSGPAVEIVAEADGRIVHAGKLSWIAVTDQSDPDLIARLYRAGAVFVASAIVAQACAAWTGASLEKAND</sequence>
<organism evidence="1 2">
    <name type="scientific">Roseibium sediminicola</name>
    <dbReference type="NCBI Taxonomy" id="2933272"/>
    <lineage>
        <taxon>Bacteria</taxon>
        <taxon>Pseudomonadati</taxon>
        <taxon>Pseudomonadota</taxon>
        <taxon>Alphaproteobacteria</taxon>
        <taxon>Hyphomicrobiales</taxon>
        <taxon>Stappiaceae</taxon>
        <taxon>Roseibium</taxon>
    </lineage>
</organism>
<gene>
    <name evidence="1" type="ORF">M0H32_18410</name>
</gene>
<dbReference type="RefSeq" id="WP_248156570.1">
    <property type="nucleotide sequence ID" value="NZ_JALNMJ010000013.1"/>
</dbReference>
<dbReference type="EMBL" id="JALNMJ010000013">
    <property type="protein sequence ID" value="MCK7614148.1"/>
    <property type="molecule type" value="Genomic_DNA"/>
</dbReference>
<name>A0ABT0GXI6_9HYPH</name>
<keyword evidence="2" id="KW-1185">Reference proteome</keyword>
<evidence type="ECO:0000313" key="1">
    <source>
        <dbReference type="EMBL" id="MCK7614148.1"/>
    </source>
</evidence>
<comment type="caution">
    <text evidence="1">The sequence shown here is derived from an EMBL/GenBank/DDBJ whole genome shotgun (WGS) entry which is preliminary data.</text>
</comment>
<accession>A0ABT0GXI6</accession>